<evidence type="ECO:0000313" key="9">
    <source>
        <dbReference type="Proteomes" id="UP000183994"/>
    </source>
</evidence>
<dbReference type="PROSITE" id="PS50156">
    <property type="entry name" value="SSD"/>
    <property type="match status" value="2"/>
</dbReference>
<dbReference type="InterPro" id="IPR050545">
    <property type="entry name" value="Mycobact_MmpL"/>
</dbReference>
<reference evidence="9" key="1">
    <citation type="submission" date="2016-11" db="EMBL/GenBank/DDBJ databases">
        <authorList>
            <person name="Varghese N."/>
            <person name="Submissions S."/>
        </authorList>
    </citation>
    <scope>NUCLEOTIDE SEQUENCE [LARGE SCALE GENOMIC DNA]</scope>
    <source>
        <strain evidence="9">DSM 16219</strain>
    </source>
</reference>
<evidence type="ECO:0000259" key="7">
    <source>
        <dbReference type="PROSITE" id="PS50156"/>
    </source>
</evidence>
<gene>
    <name evidence="8" type="ORF">SAMN02745216_03820</name>
</gene>
<evidence type="ECO:0000256" key="4">
    <source>
        <dbReference type="ARBA" id="ARBA00022989"/>
    </source>
</evidence>
<evidence type="ECO:0000256" key="2">
    <source>
        <dbReference type="ARBA" id="ARBA00022475"/>
    </source>
</evidence>
<organism evidence="8 9">
    <name type="scientific">Desulfatibacillum alkenivorans DSM 16219</name>
    <dbReference type="NCBI Taxonomy" id="1121393"/>
    <lineage>
        <taxon>Bacteria</taxon>
        <taxon>Pseudomonadati</taxon>
        <taxon>Thermodesulfobacteriota</taxon>
        <taxon>Desulfobacteria</taxon>
        <taxon>Desulfobacterales</taxon>
        <taxon>Desulfatibacillaceae</taxon>
        <taxon>Desulfatibacillum</taxon>
    </lineage>
</organism>
<feature type="domain" description="SSD" evidence="7">
    <location>
        <begin position="671"/>
        <end position="797"/>
    </location>
</feature>
<feature type="transmembrane region" description="Helical" evidence="6">
    <location>
        <begin position="278"/>
        <end position="298"/>
    </location>
</feature>
<keyword evidence="9" id="KW-1185">Reference proteome</keyword>
<feature type="transmembrane region" description="Helical" evidence="6">
    <location>
        <begin position="254"/>
        <end position="272"/>
    </location>
</feature>
<keyword evidence="2" id="KW-1003">Cell membrane</keyword>
<dbReference type="Gene3D" id="1.20.1640.10">
    <property type="entry name" value="Multidrug efflux transporter AcrB transmembrane domain"/>
    <property type="match status" value="2"/>
</dbReference>
<proteinExistence type="predicted"/>
<keyword evidence="5 6" id="KW-0472">Membrane</keyword>
<dbReference type="Pfam" id="PF12349">
    <property type="entry name" value="Sterol-sensing"/>
    <property type="match status" value="1"/>
</dbReference>
<dbReference type="GO" id="GO:0005886">
    <property type="term" value="C:plasma membrane"/>
    <property type="evidence" value="ECO:0007669"/>
    <property type="project" value="UniProtKB-SubCell"/>
</dbReference>
<evidence type="ECO:0000256" key="1">
    <source>
        <dbReference type="ARBA" id="ARBA00004651"/>
    </source>
</evidence>
<dbReference type="InterPro" id="IPR000731">
    <property type="entry name" value="SSD"/>
</dbReference>
<evidence type="ECO:0000313" key="8">
    <source>
        <dbReference type="EMBL" id="SHK64344.1"/>
    </source>
</evidence>
<feature type="transmembrane region" description="Helical" evidence="6">
    <location>
        <begin position="305"/>
        <end position="327"/>
    </location>
</feature>
<accession>A0A1M6U598</accession>
<keyword evidence="4 6" id="KW-1133">Transmembrane helix</keyword>
<feature type="transmembrane region" description="Helical" evidence="6">
    <location>
        <begin position="743"/>
        <end position="763"/>
    </location>
</feature>
<dbReference type="InterPro" id="IPR004869">
    <property type="entry name" value="MMPL_dom"/>
</dbReference>
<keyword evidence="3 6" id="KW-0812">Transmembrane</keyword>
<evidence type="ECO:0000256" key="6">
    <source>
        <dbReference type="SAM" id="Phobius"/>
    </source>
</evidence>
<dbReference type="STRING" id="1121393.SAMN02745216_03820"/>
<evidence type="ECO:0000256" key="5">
    <source>
        <dbReference type="ARBA" id="ARBA00023136"/>
    </source>
</evidence>
<dbReference type="RefSeq" id="WP_073477859.1">
    <property type="nucleotide sequence ID" value="NZ_FQZU01000029.1"/>
</dbReference>
<dbReference type="EMBL" id="FQZU01000029">
    <property type="protein sequence ID" value="SHK64344.1"/>
    <property type="molecule type" value="Genomic_DNA"/>
</dbReference>
<dbReference type="OrthoDB" id="174814at2"/>
<sequence length="810" mass="90016">MKAQTRRNGLVDWLSALFERIAGWSYDHRLIVLFLCLAVLGGSLFFAAQVRQDNSFEAYFDRSDPAYGAFLQFREDFGSDEISYILYEAPGIEHGVWNLEVMKKIRDLTEALEDQVPFVDKVTSLANAEFIEGDEDELLVYDALEDFPETQEDLLAFSDRVMSKPFFVDALVSEDRKYAAIIIDMEKSSVDPLDEIILDPGKSSSDLDNLYPQAANNKIEEILARPEYSAITFHHTGDVPLNAFYNKTTIKESLNLGLLSFGMIALVLGLFFRRFMGVIGPLSIVALSVVLVQGFMGVMGWRQDLMFIMLPAILTAVGVADAVHVFAEFRTFFAEYNDRRQAVVRTLYLVGTPCLFTSLTTVVGFASMSISPIKAIRHFALYSAVGVGSAFLLSVTLFVVLLSFGKRRPVKELTRAQKASAKGGAVFRAGLDAVSSFNIRWKYLVVAASVIILAISAMGAARLTVDSSFLNEFGKNVKIRRVTEFADNVMGGSASFSYIFESEDYNGILEPEALAEIEAFQRKAESHDVVIKSNSIADILKDLNRAFHENREEYYILPDSMELGSQYMLLYESSGGDESHDYISSDYQRANVELRCKMVETSRYQALVNDLEEYSLARTGSPVPPPVYTGMGSLWVKLLDYIVQSQIQGFALAFTMIAVMMCLVFGSVRTGLLAMIPNLTPVLVTLGYMGWAGIHLDYVKLLIACVAIGIAVDDTVHLITRYRHEFFTHGCYEKALLPSMREVGRALFITTVVLVCGFMVMAFSEMASLAAFGILVAATVLTALLADFFLLPALVLLFKPFGPEFDPEQD</sequence>
<feature type="domain" description="SSD" evidence="7">
    <location>
        <begin position="279"/>
        <end position="404"/>
    </location>
</feature>
<dbReference type="AlphaFoldDB" id="A0A1M6U598"/>
<feature type="transmembrane region" description="Helical" evidence="6">
    <location>
        <begin position="647"/>
        <end position="668"/>
    </location>
</feature>
<feature type="transmembrane region" description="Helical" evidence="6">
    <location>
        <begin position="30"/>
        <end position="48"/>
    </location>
</feature>
<dbReference type="PANTHER" id="PTHR33406">
    <property type="entry name" value="MEMBRANE PROTEIN MJ1562-RELATED"/>
    <property type="match status" value="1"/>
</dbReference>
<feature type="transmembrane region" description="Helical" evidence="6">
    <location>
        <begin position="379"/>
        <end position="404"/>
    </location>
</feature>
<protein>
    <recommendedName>
        <fullName evidence="7">SSD domain-containing protein</fullName>
    </recommendedName>
</protein>
<feature type="transmembrane region" description="Helical" evidence="6">
    <location>
        <begin position="347"/>
        <end position="367"/>
    </location>
</feature>
<dbReference type="Pfam" id="PF03176">
    <property type="entry name" value="MMPL"/>
    <property type="match status" value="1"/>
</dbReference>
<comment type="subcellular location">
    <subcellularLocation>
        <location evidence="1">Cell membrane</location>
        <topology evidence="1">Multi-pass membrane protein</topology>
    </subcellularLocation>
</comment>
<name>A0A1M6U598_9BACT</name>
<dbReference type="SUPFAM" id="SSF82866">
    <property type="entry name" value="Multidrug efflux transporter AcrB transmembrane domain"/>
    <property type="match status" value="2"/>
</dbReference>
<evidence type="ECO:0000256" key="3">
    <source>
        <dbReference type="ARBA" id="ARBA00022692"/>
    </source>
</evidence>
<feature type="transmembrane region" description="Helical" evidence="6">
    <location>
        <begin position="443"/>
        <end position="465"/>
    </location>
</feature>
<feature type="transmembrane region" description="Helical" evidence="6">
    <location>
        <begin position="769"/>
        <end position="798"/>
    </location>
</feature>
<dbReference type="Proteomes" id="UP000183994">
    <property type="component" value="Unassembled WGS sequence"/>
</dbReference>
<dbReference type="PANTHER" id="PTHR33406:SF12">
    <property type="entry name" value="BLR2997 PROTEIN"/>
    <property type="match status" value="1"/>
</dbReference>
<dbReference type="InterPro" id="IPR053958">
    <property type="entry name" value="HMGCR/SNAP/NPC1-like_SSD"/>
</dbReference>